<dbReference type="Proteomes" id="UP000215086">
    <property type="component" value="Chromosome"/>
</dbReference>
<proteinExistence type="inferred from homology"/>
<dbReference type="GO" id="GO:0016887">
    <property type="term" value="F:ATP hydrolysis activity"/>
    <property type="evidence" value="ECO:0007669"/>
    <property type="project" value="InterPro"/>
</dbReference>
<dbReference type="PANTHER" id="PTHR24220">
    <property type="entry name" value="IMPORT ATP-BINDING PROTEIN"/>
    <property type="match status" value="1"/>
</dbReference>
<evidence type="ECO:0000259" key="5">
    <source>
        <dbReference type="PROSITE" id="PS50893"/>
    </source>
</evidence>
<keyword evidence="3 6" id="KW-0067">ATP-binding</keyword>
<dbReference type="PROSITE" id="PS00211">
    <property type="entry name" value="ABC_TRANSPORTER_1"/>
    <property type="match status" value="1"/>
</dbReference>
<sequence>MTVLAVQGLKKVYPSPGQPLCVLNNVEFELRSGDRVAILGPSGSGKSTLLNIIGGLDQPTEGRVVVDGQVVSEMPERELSRYRNRTVGFVFQDHHLLPQCTVLENVLVPCLASGSPQQDDVNWALALLDRVGLKDRVWHRPGELSGGERQRVAIARALIRRPALILADEPTGNLDRSTGEQVAQLLVELHQEQNNILIVVTHSEHLAGVIGKQCRLENGQLRWENV</sequence>
<dbReference type="EMBL" id="CP018477">
    <property type="protein sequence ID" value="ASV74765.1"/>
    <property type="molecule type" value="Genomic_DNA"/>
</dbReference>
<accession>A0A286RFN2</accession>
<dbReference type="Gene3D" id="3.40.50.300">
    <property type="entry name" value="P-loop containing nucleotide triphosphate hydrolases"/>
    <property type="match status" value="1"/>
</dbReference>
<dbReference type="GO" id="GO:0022857">
    <property type="term" value="F:transmembrane transporter activity"/>
    <property type="evidence" value="ECO:0007669"/>
    <property type="project" value="TreeGrafter"/>
</dbReference>
<organism evidence="6 7">
    <name type="scientific">Thermogutta terrifontis</name>
    <dbReference type="NCBI Taxonomy" id="1331910"/>
    <lineage>
        <taxon>Bacteria</taxon>
        <taxon>Pseudomonadati</taxon>
        <taxon>Planctomycetota</taxon>
        <taxon>Planctomycetia</taxon>
        <taxon>Pirellulales</taxon>
        <taxon>Thermoguttaceae</taxon>
        <taxon>Thermogutta</taxon>
    </lineage>
</organism>
<comment type="similarity">
    <text evidence="4">Belongs to the ABC transporter superfamily. Macrolide exporter (TC 3.A.1.122) family.</text>
</comment>
<dbReference type="RefSeq" id="WP_237260237.1">
    <property type="nucleotide sequence ID" value="NZ_CP018477.1"/>
</dbReference>
<dbReference type="CDD" id="cd03255">
    <property type="entry name" value="ABC_MJ0796_LolCDE_FtsE"/>
    <property type="match status" value="1"/>
</dbReference>
<protein>
    <submittedName>
        <fullName evidence="6">Lipoprotein releasing system ATP-binding protein LolD</fullName>
    </submittedName>
</protein>
<dbReference type="PANTHER" id="PTHR24220:SF689">
    <property type="entry name" value="LIPOPROTEIN-RELEASING SYSTEM ATP-BINDING PROTEIN LOLD"/>
    <property type="match status" value="1"/>
</dbReference>
<evidence type="ECO:0000256" key="3">
    <source>
        <dbReference type="ARBA" id="ARBA00022840"/>
    </source>
</evidence>
<evidence type="ECO:0000313" key="7">
    <source>
        <dbReference type="Proteomes" id="UP000215086"/>
    </source>
</evidence>
<keyword evidence="6" id="KW-0449">Lipoprotein</keyword>
<dbReference type="SMART" id="SM00382">
    <property type="entry name" value="AAA"/>
    <property type="match status" value="1"/>
</dbReference>
<dbReference type="AlphaFoldDB" id="A0A286RFN2"/>
<feature type="domain" description="ABC transporter" evidence="5">
    <location>
        <begin position="4"/>
        <end position="226"/>
    </location>
</feature>
<dbReference type="FunFam" id="3.40.50.300:FF:000032">
    <property type="entry name" value="Export ABC transporter ATP-binding protein"/>
    <property type="match status" value="1"/>
</dbReference>
<evidence type="ECO:0000313" key="6">
    <source>
        <dbReference type="EMBL" id="ASV74765.1"/>
    </source>
</evidence>
<keyword evidence="7" id="KW-1185">Reference proteome</keyword>
<dbReference type="InterPro" id="IPR003439">
    <property type="entry name" value="ABC_transporter-like_ATP-bd"/>
</dbReference>
<dbReference type="InterPro" id="IPR003593">
    <property type="entry name" value="AAA+_ATPase"/>
</dbReference>
<keyword evidence="1" id="KW-0813">Transport</keyword>
<name>A0A286RFN2_9BACT</name>
<evidence type="ECO:0000256" key="2">
    <source>
        <dbReference type="ARBA" id="ARBA00022741"/>
    </source>
</evidence>
<dbReference type="PROSITE" id="PS50893">
    <property type="entry name" value="ABC_TRANSPORTER_2"/>
    <property type="match status" value="1"/>
</dbReference>
<evidence type="ECO:0000256" key="4">
    <source>
        <dbReference type="ARBA" id="ARBA00038388"/>
    </source>
</evidence>
<reference evidence="6 7" key="1">
    <citation type="journal article" name="Front. Microbiol.">
        <title>Sugar Metabolism of the First Thermophilic Planctomycete Thermogutta terrifontis: Comparative Genomic and Transcriptomic Approaches.</title>
        <authorList>
            <person name="Elcheninov A.G."/>
            <person name="Menzel P."/>
            <person name="Gudbergsdottir S.R."/>
            <person name="Slesarev A.I."/>
            <person name="Kadnikov V.V."/>
            <person name="Krogh A."/>
            <person name="Bonch-Osmolovskaya E.A."/>
            <person name="Peng X."/>
            <person name="Kublanov I.V."/>
        </authorList>
    </citation>
    <scope>NUCLEOTIDE SEQUENCE [LARGE SCALE GENOMIC DNA]</scope>
    <source>
        <strain evidence="6 7">R1</strain>
    </source>
</reference>
<dbReference type="KEGG" id="ttf:THTE_2163"/>
<dbReference type="GO" id="GO:0005524">
    <property type="term" value="F:ATP binding"/>
    <property type="evidence" value="ECO:0007669"/>
    <property type="project" value="UniProtKB-KW"/>
</dbReference>
<dbReference type="InterPro" id="IPR017911">
    <property type="entry name" value="MacB-like_ATP-bd"/>
</dbReference>
<dbReference type="InterPro" id="IPR027417">
    <property type="entry name" value="P-loop_NTPase"/>
</dbReference>
<dbReference type="InterPro" id="IPR015854">
    <property type="entry name" value="ABC_transpr_LolD-like"/>
</dbReference>
<dbReference type="GO" id="GO:0005886">
    <property type="term" value="C:plasma membrane"/>
    <property type="evidence" value="ECO:0007669"/>
    <property type="project" value="TreeGrafter"/>
</dbReference>
<gene>
    <name evidence="6" type="ORF">THTE_2163</name>
</gene>
<dbReference type="InterPro" id="IPR017871">
    <property type="entry name" value="ABC_transporter-like_CS"/>
</dbReference>
<keyword evidence="2" id="KW-0547">Nucleotide-binding</keyword>
<evidence type="ECO:0000256" key="1">
    <source>
        <dbReference type="ARBA" id="ARBA00022448"/>
    </source>
</evidence>
<dbReference type="Pfam" id="PF00005">
    <property type="entry name" value="ABC_tran"/>
    <property type="match status" value="1"/>
</dbReference>
<dbReference type="GO" id="GO:0098796">
    <property type="term" value="C:membrane protein complex"/>
    <property type="evidence" value="ECO:0007669"/>
    <property type="project" value="UniProtKB-ARBA"/>
</dbReference>
<dbReference type="SUPFAM" id="SSF52540">
    <property type="entry name" value="P-loop containing nucleoside triphosphate hydrolases"/>
    <property type="match status" value="1"/>
</dbReference>